<dbReference type="PIRSF" id="PIRSF000137">
    <property type="entry name" value="Alcohol_oxidase"/>
    <property type="match status" value="1"/>
</dbReference>
<comment type="cofactor">
    <cofactor evidence="3">
        <name>FAD</name>
        <dbReference type="ChEBI" id="CHEBI:57692"/>
    </cofactor>
</comment>
<feature type="domain" description="Glucose-methanol-choline oxidoreductase N-terminal" evidence="5">
    <location>
        <begin position="305"/>
        <end position="319"/>
    </location>
</feature>
<dbReference type="InterPro" id="IPR007867">
    <property type="entry name" value="GMC_OxRtase_C"/>
</dbReference>
<feature type="signal peptide" evidence="4">
    <location>
        <begin position="1"/>
        <end position="24"/>
    </location>
</feature>
<dbReference type="Pfam" id="PF05199">
    <property type="entry name" value="GMC_oxred_C"/>
    <property type="match status" value="1"/>
</dbReference>
<feature type="binding site" evidence="3">
    <location>
        <position position="265"/>
    </location>
    <ligand>
        <name>FAD</name>
        <dbReference type="ChEBI" id="CHEBI:57692"/>
    </ligand>
</feature>
<evidence type="ECO:0000256" key="2">
    <source>
        <dbReference type="PIRSR" id="PIRSR000137-1"/>
    </source>
</evidence>
<name>A0AAW0QKU4_9PEZI</name>
<comment type="caution">
    <text evidence="6">The sequence shown here is derived from an EMBL/GenBank/DDBJ whole genome shotgun (WGS) entry which is preliminary data.</text>
</comment>
<feature type="binding site" evidence="3">
    <location>
        <position position="116"/>
    </location>
    <ligand>
        <name>FAD</name>
        <dbReference type="ChEBI" id="CHEBI:57692"/>
    </ligand>
</feature>
<comment type="similarity">
    <text evidence="1">Belongs to the GMC oxidoreductase family.</text>
</comment>
<protein>
    <submittedName>
        <fullName evidence="6">Choline dehydrogenase-like protein</fullName>
    </submittedName>
</protein>
<evidence type="ECO:0000256" key="3">
    <source>
        <dbReference type="PIRSR" id="PIRSR000137-2"/>
    </source>
</evidence>
<dbReference type="PANTHER" id="PTHR11552">
    <property type="entry name" value="GLUCOSE-METHANOL-CHOLINE GMC OXIDOREDUCTASE"/>
    <property type="match status" value="1"/>
</dbReference>
<evidence type="ECO:0000313" key="6">
    <source>
        <dbReference type="EMBL" id="KAK8105806.1"/>
    </source>
</evidence>
<keyword evidence="3" id="KW-0274">FAD</keyword>
<gene>
    <name evidence="6" type="ORF">PG999_009165</name>
</gene>
<dbReference type="SUPFAM" id="SSF54373">
    <property type="entry name" value="FAD-linked reductases, C-terminal domain"/>
    <property type="match status" value="1"/>
</dbReference>
<dbReference type="Proteomes" id="UP001392437">
    <property type="component" value="Unassembled WGS sequence"/>
</dbReference>
<evidence type="ECO:0000259" key="5">
    <source>
        <dbReference type="PROSITE" id="PS00624"/>
    </source>
</evidence>
<dbReference type="GO" id="GO:0016614">
    <property type="term" value="F:oxidoreductase activity, acting on CH-OH group of donors"/>
    <property type="evidence" value="ECO:0007669"/>
    <property type="project" value="InterPro"/>
</dbReference>
<dbReference type="GO" id="GO:0044550">
    <property type="term" value="P:secondary metabolite biosynthetic process"/>
    <property type="evidence" value="ECO:0007669"/>
    <property type="project" value="TreeGrafter"/>
</dbReference>
<evidence type="ECO:0000313" key="7">
    <source>
        <dbReference type="Proteomes" id="UP001392437"/>
    </source>
</evidence>
<keyword evidence="4" id="KW-0732">Signal</keyword>
<keyword evidence="3" id="KW-0285">Flavoprotein</keyword>
<feature type="active site" description="Proton acceptor" evidence="2">
    <location>
        <position position="618"/>
    </location>
</feature>
<sequence>MSHKPSHGLCALLVSWLLFDFTSAAILPGDGPVQKSYNYIVIGGGTSGLVVANRLSEDPNKTVLVLEHGYVNDGPDTKIPHAAAKFPNLAIDFWNVTSEPIANLKNLRVPVRMADVVGGGSVVNGMFADRGSRADYDAWEELGNKGWGFDGLLPYFRKSATLTPPSPDHVREYDIQTDPAGYTNGPLQVGFPSTMYPDLKNMTAALNMHGIPTSHDPATGGAIGILWTPNTVNTRTGTRSHARAAYYDPIATSRPNLHLVTGHTVNKILLDKNLTATGVSVTPRSNGGGATFDIRADVEVILAAGAISTPRLLQLSGVGPRAVLEAAGVPLRLDLAAVGANFQDHAQAQATWNLTKGLSFPNPGSLATNATFNASAWEEYVNYHTGPYTVAFSNTAAFLPLRNFTTSASYAAVMDAAADQQEEESSLPPLYRTSPELLAGYRAQRAILLRHFGAPDAAAIEIPFTAAGFGSSVLTKPWSRGTVTLAPSAITIANNTTTSPAEVAPIVQYQAFAHAADRAVLLAAVRWTREFYRTSPILAEEYGPVELMPGAEAQTDDEIWDALVSASVVRPTNSHPSGTCAMMPASLGGCVGADLRVHGTRRLAVVDASVMPLIPGTHLQTTVYAVAEKAADIIKARSRHH</sequence>
<feature type="binding site" evidence="3">
    <location>
        <begin position="46"/>
        <end position="47"/>
    </location>
    <ligand>
        <name>FAD</name>
        <dbReference type="ChEBI" id="CHEBI:57692"/>
    </ligand>
</feature>
<dbReference type="SUPFAM" id="SSF51905">
    <property type="entry name" value="FAD/NAD(P)-binding domain"/>
    <property type="match status" value="1"/>
</dbReference>
<dbReference type="InterPro" id="IPR012132">
    <property type="entry name" value="GMC_OxRdtase"/>
</dbReference>
<feature type="chain" id="PRO_5043519473" evidence="4">
    <location>
        <begin position="25"/>
        <end position="641"/>
    </location>
</feature>
<feature type="active site" description="Proton donor" evidence="2">
    <location>
        <position position="575"/>
    </location>
</feature>
<keyword evidence="7" id="KW-1185">Reference proteome</keyword>
<dbReference type="GO" id="GO:0050660">
    <property type="term" value="F:flavin adenine dinucleotide binding"/>
    <property type="evidence" value="ECO:0007669"/>
    <property type="project" value="InterPro"/>
</dbReference>
<dbReference type="Gene3D" id="3.30.560.10">
    <property type="entry name" value="Glucose Oxidase, domain 3"/>
    <property type="match status" value="1"/>
</dbReference>
<dbReference type="Gene3D" id="3.50.50.60">
    <property type="entry name" value="FAD/NAD(P)-binding domain"/>
    <property type="match status" value="1"/>
</dbReference>
<accession>A0AAW0QKU4</accession>
<dbReference type="InterPro" id="IPR036188">
    <property type="entry name" value="FAD/NAD-bd_sf"/>
</dbReference>
<evidence type="ECO:0000256" key="4">
    <source>
        <dbReference type="SAM" id="SignalP"/>
    </source>
</evidence>
<reference evidence="6 7" key="1">
    <citation type="submission" date="2023-01" db="EMBL/GenBank/DDBJ databases">
        <title>Analysis of 21 Apiospora genomes using comparative genomics revels a genus with tremendous synthesis potential of carbohydrate active enzymes and secondary metabolites.</title>
        <authorList>
            <person name="Sorensen T."/>
        </authorList>
    </citation>
    <scope>NUCLEOTIDE SEQUENCE [LARGE SCALE GENOMIC DNA]</scope>
    <source>
        <strain evidence="6 7">CBS 117206</strain>
    </source>
</reference>
<evidence type="ECO:0000256" key="1">
    <source>
        <dbReference type="ARBA" id="ARBA00010790"/>
    </source>
</evidence>
<dbReference type="EMBL" id="JAQQWP010000008">
    <property type="protein sequence ID" value="KAK8105806.1"/>
    <property type="molecule type" value="Genomic_DNA"/>
</dbReference>
<dbReference type="InterPro" id="IPR000172">
    <property type="entry name" value="GMC_OxRdtase_N"/>
</dbReference>
<dbReference type="PANTHER" id="PTHR11552:SF115">
    <property type="entry name" value="DEHYDROGENASE XPTC-RELATED"/>
    <property type="match status" value="1"/>
</dbReference>
<dbReference type="Pfam" id="PF00732">
    <property type="entry name" value="GMC_oxred_N"/>
    <property type="match status" value="1"/>
</dbReference>
<organism evidence="6 7">
    <name type="scientific">Apiospora kogelbergensis</name>
    <dbReference type="NCBI Taxonomy" id="1337665"/>
    <lineage>
        <taxon>Eukaryota</taxon>
        <taxon>Fungi</taxon>
        <taxon>Dikarya</taxon>
        <taxon>Ascomycota</taxon>
        <taxon>Pezizomycotina</taxon>
        <taxon>Sordariomycetes</taxon>
        <taxon>Xylariomycetidae</taxon>
        <taxon>Amphisphaeriales</taxon>
        <taxon>Apiosporaceae</taxon>
        <taxon>Apiospora</taxon>
    </lineage>
</organism>
<dbReference type="AlphaFoldDB" id="A0AAW0QKU4"/>
<dbReference type="PROSITE" id="PS00624">
    <property type="entry name" value="GMC_OXRED_2"/>
    <property type="match status" value="1"/>
</dbReference>
<proteinExistence type="inferred from homology"/>